<protein>
    <submittedName>
        <fullName evidence="4">Uncharacterized protein</fullName>
    </submittedName>
</protein>
<comment type="caution">
    <text evidence="4">The sequence shown here is derived from an EMBL/GenBank/DDBJ whole genome shotgun (WGS) entry which is preliminary data.</text>
</comment>
<reference evidence="4 5" key="1">
    <citation type="journal article" date="2017" name="MBio">
        <title>Type VI secretion-mediated competition in the bee gut microbiome.</title>
        <authorList>
            <person name="Steele M.I."/>
            <person name="Kwong W.K."/>
            <person name="Powell J.E."/>
            <person name="Whiteley M."/>
            <person name="Moran N.A."/>
        </authorList>
    </citation>
    <scope>NUCLEOTIDE SEQUENCE [LARGE SCALE GENOMIC DNA]</scope>
    <source>
        <strain evidence="4 5">Ruf1-X</strain>
    </source>
</reference>
<dbReference type="InterPro" id="IPR054265">
    <property type="entry name" value="DUF6996"/>
</dbReference>
<organism evidence="4 5">
    <name type="scientific">Snodgrassella alvi</name>
    <dbReference type="NCBI Taxonomy" id="1196083"/>
    <lineage>
        <taxon>Bacteria</taxon>
        <taxon>Pseudomonadati</taxon>
        <taxon>Pseudomonadota</taxon>
        <taxon>Betaproteobacteria</taxon>
        <taxon>Neisseriales</taxon>
        <taxon>Neisseriaceae</taxon>
        <taxon>Snodgrassella</taxon>
    </lineage>
</organism>
<name>A0A2N9XC01_9NEIS</name>
<dbReference type="Pfam" id="PF23871">
    <property type="entry name" value="DUF7226"/>
    <property type="match status" value="1"/>
</dbReference>
<evidence type="ECO:0000259" key="2">
    <source>
        <dbReference type="Pfam" id="PF22518"/>
    </source>
</evidence>
<proteinExistence type="predicted"/>
<dbReference type="Pfam" id="PF22515">
    <property type="entry name" value="DUF6996"/>
    <property type="match status" value="1"/>
</dbReference>
<feature type="domain" description="DUF6996" evidence="1">
    <location>
        <begin position="11"/>
        <end position="78"/>
    </location>
</feature>
<dbReference type="InterPro" id="IPR055650">
    <property type="entry name" value="DUF7226"/>
</dbReference>
<dbReference type="Proteomes" id="UP000229970">
    <property type="component" value="Unassembled WGS sequence"/>
</dbReference>
<dbReference type="RefSeq" id="WP_100139509.1">
    <property type="nucleotide sequence ID" value="NZ_MEIP01000028.1"/>
</dbReference>
<dbReference type="EMBL" id="MEIP01000028">
    <property type="protein sequence ID" value="PIT44174.1"/>
    <property type="molecule type" value="Genomic_DNA"/>
</dbReference>
<evidence type="ECO:0000313" key="5">
    <source>
        <dbReference type="Proteomes" id="UP000229970"/>
    </source>
</evidence>
<dbReference type="AlphaFoldDB" id="A0A2N9XC01"/>
<dbReference type="InterPro" id="IPR054266">
    <property type="entry name" value="DUF6997"/>
</dbReference>
<evidence type="ECO:0000259" key="3">
    <source>
        <dbReference type="Pfam" id="PF23871"/>
    </source>
</evidence>
<evidence type="ECO:0000259" key="1">
    <source>
        <dbReference type="Pfam" id="PF22515"/>
    </source>
</evidence>
<dbReference type="Pfam" id="PF22518">
    <property type="entry name" value="DUF6997"/>
    <property type="match status" value="1"/>
</dbReference>
<gene>
    <name evidence="4" type="ORF">BHC46_11085</name>
</gene>
<evidence type="ECO:0000313" key="4">
    <source>
        <dbReference type="EMBL" id="PIT44174.1"/>
    </source>
</evidence>
<feature type="domain" description="DUF6997" evidence="2">
    <location>
        <begin position="79"/>
        <end position="260"/>
    </location>
</feature>
<sequence length="439" mass="51505">MSKFKNLSISEAWCSLFEEHNILERIEGEGFFKIDAKEIKKIKEPRLMAKFDHFVNLPKIFSENHLAILPVTRGSYIIGNFQAYQSLEQVKADTPITRMYLPDYIQSLDLSNITSEAMALNCAYASGIIADFLQENEIKPTVSGRAGSGAFDFFINLNKKGKKVCHSTQRIYVDKSQIEIDAGYEGNHSLALIEAKLDISKDFLIRQLYYPYRVWKKRIQKPVRSIFFIYSNGIYNFYEYDFKSLKNYNSLILIRNRRYTVEDTKIRFVDIEKVMRETSLLYDEPKVPFPQADTFERVINICELLATKELSRNEITVNYAFDVRQTNYYSDAARYLGLVDKEKYKDGEIYYFLTEKGRSILELGYKDRQLSFCKLILQHNVFNLVLKEYIENNRTMPSKNRIIEIMQKSNLHNIGSFDTFSRRASTVKKWIEWIVNLTE</sequence>
<accession>A0A2N9XC01</accession>
<feature type="domain" description="DUF7226" evidence="3">
    <location>
        <begin position="297"/>
        <end position="438"/>
    </location>
</feature>